<dbReference type="PANTHER" id="PTHR48100">
    <property type="entry name" value="BROAD-SPECIFICITY PHOSPHATASE YOR283W-RELATED"/>
    <property type="match status" value="1"/>
</dbReference>
<name>A0A2A7BAZ1_9FIRM</name>
<evidence type="ECO:0000313" key="2">
    <source>
        <dbReference type="EMBL" id="PDX88587.1"/>
    </source>
</evidence>
<dbReference type="RefSeq" id="WP_097771534.1">
    <property type="nucleotide sequence ID" value="NZ_CP023819.1"/>
</dbReference>
<dbReference type="Proteomes" id="UP000223709">
    <property type="component" value="Chromosome"/>
</dbReference>
<reference evidence="1 4" key="2">
    <citation type="submission" date="2017-10" db="EMBL/GenBank/DDBJ databases">
        <title>Complete Genome Sequence of Faecalibacterium prausnitzii isolated from the gut of healthy adult Indian.</title>
        <authorList>
            <person name="Bag S."/>
            <person name="Ghosh T.S."/>
            <person name="Das B."/>
        </authorList>
    </citation>
    <scope>NUCLEOTIDE SEQUENCE [LARGE SCALE GENOMIC DNA]</scope>
    <source>
        <strain evidence="1 4">Indica</strain>
    </source>
</reference>
<evidence type="ECO:0000313" key="1">
    <source>
        <dbReference type="EMBL" id="ATL90697.1"/>
    </source>
</evidence>
<evidence type="ECO:0000313" key="3">
    <source>
        <dbReference type="Proteomes" id="UP000220438"/>
    </source>
</evidence>
<dbReference type="SMART" id="SM00855">
    <property type="entry name" value="PGAM"/>
    <property type="match status" value="1"/>
</dbReference>
<dbReference type="EMBL" id="CP023819">
    <property type="protein sequence ID" value="ATL90697.1"/>
    <property type="molecule type" value="Genomic_DNA"/>
</dbReference>
<dbReference type="EMBL" id="NOUW01000032">
    <property type="protein sequence ID" value="PDX88587.1"/>
    <property type="molecule type" value="Genomic_DNA"/>
</dbReference>
<dbReference type="AlphaFoldDB" id="A0A2A7BAZ1"/>
<organism evidence="2 3">
    <name type="scientific">Faecalibacterium prausnitzii</name>
    <dbReference type="NCBI Taxonomy" id="853"/>
    <lineage>
        <taxon>Bacteria</taxon>
        <taxon>Bacillati</taxon>
        <taxon>Bacillota</taxon>
        <taxon>Clostridia</taxon>
        <taxon>Eubacteriales</taxon>
        <taxon>Oscillospiraceae</taxon>
        <taxon>Faecalibacterium</taxon>
    </lineage>
</organism>
<dbReference type="Pfam" id="PF00300">
    <property type="entry name" value="His_Phos_1"/>
    <property type="match status" value="1"/>
</dbReference>
<protein>
    <submittedName>
        <fullName evidence="2">Histidine phosphatase family protein</fullName>
    </submittedName>
</protein>
<gene>
    <name evidence="2" type="ORF">CHR61_11995</name>
    <name evidence="1" type="ORF">CRH10_10510</name>
</gene>
<dbReference type="CDD" id="cd07067">
    <property type="entry name" value="HP_PGM_like"/>
    <property type="match status" value="1"/>
</dbReference>
<dbReference type="SUPFAM" id="SSF53254">
    <property type="entry name" value="Phosphoglycerate mutase-like"/>
    <property type="match status" value="1"/>
</dbReference>
<reference evidence="2 3" key="1">
    <citation type="journal article" date="2017" name="Front. Microbiol.">
        <title>New Insights into the Diversity of the Genus Faecalibacterium.</title>
        <authorList>
            <person name="Benevides L."/>
            <person name="Burman S."/>
            <person name="Martin R."/>
            <person name="Robert V."/>
            <person name="Thomas M."/>
            <person name="Miquel S."/>
            <person name="Chain F."/>
            <person name="Sokol H."/>
            <person name="Bermudez-Humaran L.G."/>
            <person name="Morrison M."/>
            <person name="Langella P."/>
            <person name="Azevedo V.A."/>
            <person name="Chatel J.M."/>
            <person name="Soares S."/>
        </authorList>
    </citation>
    <scope>NUCLEOTIDE SEQUENCE [LARGE SCALE GENOMIC DNA]</scope>
    <source>
        <strain evidence="2 3">AHMP21</strain>
    </source>
</reference>
<proteinExistence type="predicted"/>
<sequence length="199" mass="22511">MLIYLLRHGLTAYNAEKRYQGQRDIPLCPAGRAQLRQADLRPETVYITPLCRTRQTAEVLFPGARLVEVKDLQEMCFGSFEGRNFIEMEHDPDYLAWVNANCESPCPDGETKAVFSERVCRAFAALVDRALAEGEETLVILAHGGTQMAAMERYALPHADYYHWCAPNAGGYVLDAGDWAEQRVLHLLKTVQYTKEDAR</sequence>
<dbReference type="GO" id="GO:0016791">
    <property type="term" value="F:phosphatase activity"/>
    <property type="evidence" value="ECO:0007669"/>
    <property type="project" value="TreeGrafter"/>
</dbReference>
<dbReference type="InterPro" id="IPR029033">
    <property type="entry name" value="His_PPase_superfam"/>
</dbReference>
<accession>A0A2A7BAZ1</accession>
<dbReference type="Gene3D" id="3.40.50.1240">
    <property type="entry name" value="Phosphoglycerate mutase-like"/>
    <property type="match status" value="1"/>
</dbReference>
<dbReference type="Proteomes" id="UP000220438">
    <property type="component" value="Unassembled WGS sequence"/>
</dbReference>
<dbReference type="InterPro" id="IPR050275">
    <property type="entry name" value="PGM_Phosphatase"/>
</dbReference>
<dbReference type="InterPro" id="IPR013078">
    <property type="entry name" value="His_Pase_superF_clade-1"/>
</dbReference>
<evidence type="ECO:0000313" key="4">
    <source>
        <dbReference type="Proteomes" id="UP000223709"/>
    </source>
</evidence>